<feature type="compositionally biased region" description="Basic residues" evidence="1">
    <location>
        <begin position="607"/>
        <end position="617"/>
    </location>
</feature>
<proteinExistence type="predicted"/>
<feature type="compositionally biased region" description="Polar residues" evidence="1">
    <location>
        <begin position="188"/>
        <end position="200"/>
    </location>
</feature>
<dbReference type="PANTHER" id="PTHR36376:SF1">
    <property type="entry name" value="OS09G0514700 PROTEIN"/>
    <property type="match status" value="1"/>
</dbReference>
<feature type="region of interest" description="Disordered" evidence="1">
    <location>
        <begin position="88"/>
        <end position="116"/>
    </location>
</feature>
<name>A0A833R147_9POAL</name>
<feature type="compositionally biased region" description="Polar residues" evidence="1">
    <location>
        <begin position="164"/>
        <end position="176"/>
    </location>
</feature>
<feature type="region of interest" description="Disordered" evidence="1">
    <location>
        <begin position="594"/>
        <end position="617"/>
    </location>
</feature>
<organism evidence="2 3">
    <name type="scientific">Carex littledalei</name>
    <dbReference type="NCBI Taxonomy" id="544730"/>
    <lineage>
        <taxon>Eukaryota</taxon>
        <taxon>Viridiplantae</taxon>
        <taxon>Streptophyta</taxon>
        <taxon>Embryophyta</taxon>
        <taxon>Tracheophyta</taxon>
        <taxon>Spermatophyta</taxon>
        <taxon>Magnoliopsida</taxon>
        <taxon>Liliopsida</taxon>
        <taxon>Poales</taxon>
        <taxon>Cyperaceae</taxon>
        <taxon>Cyperoideae</taxon>
        <taxon>Cariceae</taxon>
        <taxon>Carex</taxon>
        <taxon>Carex subgen. Euthyceras</taxon>
    </lineage>
</organism>
<gene>
    <name evidence="2" type="ORF">FCM35_KLT19181</name>
</gene>
<evidence type="ECO:0000256" key="1">
    <source>
        <dbReference type="SAM" id="MobiDB-lite"/>
    </source>
</evidence>
<evidence type="ECO:0008006" key="4">
    <source>
        <dbReference type="Google" id="ProtNLM"/>
    </source>
</evidence>
<feature type="region of interest" description="Disordered" evidence="1">
    <location>
        <begin position="562"/>
        <end position="582"/>
    </location>
</feature>
<keyword evidence="3" id="KW-1185">Reference proteome</keyword>
<comment type="caution">
    <text evidence="2">The sequence shown here is derived from an EMBL/GenBank/DDBJ whole genome shotgun (WGS) entry which is preliminary data.</text>
</comment>
<reference evidence="2" key="1">
    <citation type="submission" date="2020-01" db="EMBL/GenBank/DDBJ databases">
        <title>Genome sequence of Kobresia littledalei, the first chromosome-level genome in the family Cyperaceae.</title>
        <authorList>
            <person name="Qu G."/>
        </authorList>
    </citation>
    <scope>NUCLEOTIDE SEQUENCE</scope>
    <source>
        <strain evidence="2">C.B.Clarke</strain>
        <tissue evidence="2">Leaf</tissue>
    </source>
</reference>
<feature type="compositionally biased region" description="Polar residues" evidence="1">
    <location>
        <begin position="286"/>
        <end position="299"/>
    </location>
</feature>
<sequence length="617" mass="66745">MGLLLVFVFILVLVICIKIYDKLMGYKESYEAYINLSRKELQGLCKRHNLPANKCQSELAKSLASYFKKKNSSLVDTGGVASLVYAKRKSQEKTSDEDHGKNEIRAASPILVESSEEGINPEEAIDGITNNVISSTSDVVSRDQDLISQSPTNRDEQAPPLDPSSDNTNLNSQSPTKTDEQAPPLEPSSDNINLNFQSPTKPDEQAPPLEPSSDNINLNSQSPTKTDEQTPPLEPSSDNINLNSQSPTKTDEQAPPLEPSSDNINLNSQSPTKTDEQAPPLEPSSDIINQNSQSPTKCQNHVVPTATEIAVESPIATEIAARPASFQLFVASDEGINLFVDLNSGPSDWAQTMKDEICMNPITHSASISNLVKDTNSSLSSVLSENIASESAPLESTHNLADMPTHIENKLAGIQEGDENDVCEISVSEPNSLVPCQNGDKLAGKITDPLTEEQSVVGPADKIVVLDSATAEGGSKEVCEISMSEPNSLVPCQNSDKLAGKITDPLTEELSVVGPTDKVVFLDSATDDSLLSSSDMLDDISVSKASDNSELTPVKKLKRALNQGSDELSQNRKHHVVHESNKRNYMKILRSSSALVKDAHQDNSSVRTRRSQRLVPK</sequence>
<dbReference type="PANTHER" id="PTHR36376">
    <property type="entry name" value="OS09G0514700 PROTEIN"/>
    <property type="match status" value="1"/>
</dbReference>
<evidence type="ECO:0000313" key="3">
    <source>
        <dbReference type="Proteomes" id="UP000623129"/>
    </source>
</evidence>
<feature type="region of interest" description="Disordered" evidence="1">
    <location>
        <begin position="149"/>
        <end position="300"/>
    </location>
</feature>
<feature type="compositionally biased region" description="Polar residues" evidence="1">
    <location>
        <begin position="236"/>
        <end position="248"/>
    </location>
</feature>
<accession>A0A833R147</accession>
<evidence type="ECO:0000313" key="2">
    <source>
        <dbReference type="EMBL" id="KAF3336595.1"/>
    </source>
</evidence>
<dbReference type="AlphaFoldDB" id="A0A833R147"/>
<dbReference type="OrthoDB" id="603754at2759"/>
<protein>
    <recommendedName>
        <fullName evidence="4">SAP domain-containing protein</fullName>
    </recommendedName>
</protein>
<dbReference type="Proteomes" id="UP000623129">
    <property type="component" value="Unassembled WGS sequence"/>
</dbReference>
<dbReference type="EMBL" id="SWLB01000007">
    <property type="protein sequence ID" value="KAF3336595.1"/>
    <property type="molecule type" value="Genomic_DNA"/>
</dbReference>
<feature type="compositionally biased region" description="Polar residues" evidence="1">
    <location>
        <begin position="212"/>
        <end position="224"/>
    </location>
</feature>
<feature type="compositionally biased region" description="Polar residues" evidence="1">
    <location>
        <begin position="260"/>
        <end position="272"/>
    </location>
</feature>
<feature type="compositionally biased region" description="Basic and acidic residues" evidence="1">
    <location>
        <begin position="89"/>
        <end position="104"/>
    </location>
</feature>